<reference evidence="2" key="2">
    <citation type="submission" date="2021-04" db="EMBL/GenBank/DDBJ databases">
        <authorList>
            <person name="Podell S."/>
        </authorList>
    </citation>
    <scope>NUCLEOTIDE SEQUENCE</scope>
    <source>
        <strain evidence="2">Hildebrandi</strain>
    </source>
</reference>
<comment type="caution">
    <text evidence="2">The sequence shown here is derived from an EMBL/GenBank/DDBJ whole genome shotgun (WGS) entry which is preliminary data.</text>
</comment>
<evidence type="ECO:0000313" key="2">
    <source>
        <dbReference type="EMBL" id="KAG7352311.1"/>
    </source>
</evidence>
<dbReference type="OrthoDB" id="190846at2759"/>
<sequence>MKSFVIVFTSFLLLILRWQFVIGLEAAAPVDVDSLEDQIFTKDRQVDVHDDVPIESHDLSESHPHLIQKHDVVPALVPQDEVLSQLEDMQDSSVEEVVIQDDQTYLDLFGEMAKEFLTQKLIPTSDPECQWNWRHGRCEPVCLCDFQPKRGDFHLGRACRRRPSTTTADEQCVGDDLDASSLLRFLPTPMIQHMIHQIKQRSKHVQSKVATSCSFYADLKGC</sequence>
<name>A0A9K3KZ14_9STRA</name>
<reference evidence="2" key="1">
    <citation type="journal article" date="2021" name="Sci. Rep.">
        <title>Diploid genomic architecture of Nitzschia inconspicua, an elite biomass production diatom.</title>
        <authorList>
            <person name="Oliver A."/>
            <person name="Podell S."/>
            <person name="Pinowska A."/>
            <person name="Traller J.C."/>
            <person name="Smith S.R."/>
            <person name="McClure R."/>
            <person name="Beliaev A."/>
            <person name="Bohutskyi P."/>
            <person name="Hill E.A."/>
            <person name="Rabines A."/>
            <person name="Zheng H."/>
            <person name="Allen L.Z."/>
            <person name="Kuo A."/>
            <person name="Grigoriev I.V."/>
            <person name="Allen A.E."/>
            <person name="Hazlebeck D."/>
            <person name="Allen E.E."/>
        </authorList>
    </citation>
    <scope>NUCLEOTIDE SEQUENCE</scope>
    <source>
        <strain evidence="2">Hildebrandi</strain>
    </source>
</reference>
<evidence type="ECO:0000313" key="3">
    <source>
        <dbReference type="Proteomes" id="UP000693970"/>
    </source>
</evidence>
<accession>A0A9K3KZ14</accession>
<keyword evidence="3" id="KW-1185">Reference proteome</keyword>
<dbReference type="Proteomes" id="UP000693970">
    <property type="component" value="Unassembled WGS sequence"/>
</dbReference>
<keyword evidence="1" id="KW-0732">Signal</keyword>
<feature type="chain" id="PRO_5039922360" evidence="1">
    <location>
        <begin position="24"/>
        <end position="222"/>
    </location>
</feature>
<protein>
    <submittedName>
        <fullName evidence="2">Uncharacterized protein</fullName>
    </submittedName>
</protein>
<feature type="signal peptide" evidence="1">
    <location>
        <begin position="1"/>
        <end position="23"/>
    </location>
</feature>
<dbReference type="AlphaFoldDB" id="A0A9K3KZ14"/>
<dbReference type="EMBL" id="JAGRRH010000017">
    <property type="protein sequence ID" value="KAG7352311.1"/>
    <property type="molecule type" value="Genomic_DNA"/>
</dbReference>
<gene>
    <name evidence="2" type="ORF">IV203_008359</name>
</gene>
<organism evidence="2 3">
    <name type="scientific">Nitzschia inconspicua</name>
    <dbReference type="NCBI Taxonomy" id="303405"/>
    <lineage>
        <taxon>Eukaryota</taxon>
        <taxon>Sar</taxon>
        <taxon>Stramenopiles</taxon>
        <taxon>Ochrophyta</taxon>
        <taxon>Bacillariophyta</taxon>
        <taxon>Bacillariophyceae</taxon>
        <taxon>Bacillariophycidae</taxon>
        <taxon>Bacillariales</taxon>
        <taxon>Bacillariaceae</taxon>
        <taxon>Nitzschia</taxon>
    </lineage>
</organism>
<proteinExistence type="predicted"/>
<evidence type="ECO:0000256" key="1">
    <source>
        <dbReference type="SAM" id="SignalP"/>
    </source>
</evidence>